<proteinExistence type="predicted"/>
<dbReference type="OrthoDB" id="3028765at2759"/>
<sequence length="492" mass="54890">MSLPWSPPFLRFGTVPSQEDNAGMEQSDRTRADISRRELEGNDAMKDRPMSRDREDVANNHGRWTSTDGRPVNLAHFEHDKATAADRSSRLGSQSHIGGTGDKEHGRRTRHDRDPLDDMRMKIRSLEWANDTLRKDLQISTRERSEARDEIVKLRRLNAGLHHDLSSTGQRLAAEYAHQQRELHAVRDELHRVQASHEATRRQLAERTAELQGAQLFINHSDSLSAADVIAMANDLNAEILQSAAFMADSMDYTGEQPAIPEAVEEARLCVGEDLTQALVSSRVQSGDHDYDPTRVQLALQVCLVRCCGKIVKSWTLGGDEQILEDVYKIIFQREKQSAAGRWRSMTQAHATKSDAYHRCLEHITRSAVTVLRISGCSSQATKDLPSSFHERLSVINDLALRLRAAIGEQVTSMDIVPYIIQPGSAFMPENMDDTYEERGAGRGHKVGERVAGSTELGLATRVATSEGQIGETVMLKPKVILCSALEEDDKN</sequence>
<keyword evidence="4" id="KW-1185">Reference proteome</keyword>
<dbReference type="EMBL" id="BRPK01000004">
    <property type="protein sequence ID" value="GLB37968.1"/>
    <property type="molecule type" value="Genomic_DNA"/>
</dbReference>
<feature type="region of interest" description="Disordered" evidence="2">
    <location>
        <begin position="83"/>
        <end position="114"/>
    </location>
</feature>
<feature type="coiled-coil region" evidence="1">
    <location>
        <begin position="116"/>
        <end position="157"/>
    </location>
</feature>
<evidence type="ECO:0000313" key="4">
    <source>
        <dbReference type="Proteomes" id="UP001063166"/>
    </source>
</evidence>
<evidence type="ECO:0000256" key="2">
    <source>
        <dbReference type="SAM" id="MobiDB-lite"/>
    </source>
</evidence>
<keyword evidence="1" id="KW-0175">Coiled coil</keyword>
<dbReference type="Proteomes" id="UP001063166">
    <property type="component" value="Unassembled WGS sequence"/>
</dbReference>
<feature type="compositionally biased region" description="Basic and acidic residues" evidence="2">
    <location>
        <begin position="101"/>
        <end position="114"/>
    </location>
</feature>
<comment type="caution">
    <text evidence="3">The sequence shown here is derived from an EMBL/GenBank/DDBJ whole genome shotgun (WGS) entry which is preliminary data.</text>
</comment>
<evidence type="ECO:0000256" key="1">
    <source>
        <dbReference type="SAM" id="Coils"/>
    </source>
</evidence>
<evidence type="ECO:0000313" key="3">
    <source>
        <dbReference type="EMBL" id="GLB37968.1"/>
    </source>
</evidence>
<name>A0A9P3PM49_LYOSH</name>
<dbReference type="AlphaFoldDB" id="A0A9P3PM49"/>
<feature type="compositionally biased region" description="Basic and acidic residues" evidence="2">
    <location>
        <begin position="26"/>
        <end position="58"/>
    </location>
</feature>
<accession>A0A9P3PM49</accession>
<reference evidence="3" key="1">
    <citation type="submission" date="2022-07" db="EMBL/GenBank/DDBJ databases">
        <title>The genome of Lyophyllum shimeji provides insight into the initial evolution of ectomycorrhizal fungal genome.</title>
        <authorList>
            <person name="Kobayashi Y."/>
            <person name="Shibata T."/>
            <person name="Hirakawa H."/>
            <person name="Shigenobu S."/>
            <person name="Nishiyama T."/>
            <person name="Yamada A."/>
            <person name="Hasebe M."/>
            <person name="Kawaguchi M."/>
        </authorList>
    </citation>
    <scope>NUCLEOTIDE SEQUENCE</scope>
    <source>
        <strain evidence="3">AT787</strain>
    </source>
</reference>
<organism evidence="3 4">
    <name type="scientific">Lyophyllum shimeji</name>
    <name type="common">Hon-shimeji</name>
    <name type="synonym">Tricholoma shimeji</name>
    <dbReference type="NCBI Taxonomy" id="47721"/>
    <lineage>
        <taxon>Eukaryota</taxon>
        <taxon>Fungi</taxon>
        <taxon>Dikarya</taxon>
        <taxon>Basidiomycota</taxon>
        <taxon>Agaricomycotina</taxon>
        <taxon>Agaricomycetes</taxon>
        <taxon>Agaricomycetidae</taxon>
        <taxon>Agaricales</taxon>
        <taxon>Tricholomatineae</taxon>
        <taxon>Lyophyllaceae</taxon>
        <taxon>Lyophyllum</taxon>
    </lineage>
</organism>
<feature type="region of interest" description="Disordered" evidence="2">
    <location>
        <begin position="1"/>
        <end position="71"/>
    </location>
</feature>
<gene>
    <name evidence="3" type="ORF">LshimejAT787_0410190</name>
</gene>
<protein>
    <submittedName>
        <fullName evidence="3">Uncharacterized protein</fullName>
    </submittedName>
</protein>